<name>A0ABS0I4E2_9BACT</name>
<accession>A0ABS0I4E2</accession>
<dbReference type="EMBL" id="JADQDM010000005">
    <property type="protein sequence ID" value="MBF9221830.1"/>
    <property type="molecule type" value="Genomic_DNA"/>
</dbReference>
<dbReference type="InterPro" id="IPR025877">
    <property type="entry name" value="MobA-like_NTP_Trfase"/>
</dbReference>
<feature type="domain" description="MobA-like NTP transferase" evidence="1">
    <location>
        <begin position="8"/>
        <end position="167"/>
    </location>
</feature>
<dbReference type="InterPro" id="IPR029044">
    <property type="entry name" value="Nucleotide-diphossugar_trans"/>
</dbReference>
<sequence length="198" mass="20662">MPTPTALLLLAAGASTRMGRPKQLLPYRGRTLLRHAAETAVASGCGPIVLVTGALNEALATEVAGLPIRTVHNPDWETGMASSIRAGLAAVQAAKPAAVVIMLSDQPLLTPELLRQLVQQQRQTQAPIVAAAYGDTLGVPAVFTETVFPELLKLQGQAGAGRLIASHGPAVERVDFPAGLLDVDTPAQYAALLREPDL</sequence>
<comment type="caution">
    <text evidence="2">The sequence shown here is derived from an EMBL/GenBank/DDBJ whole genome shotgun (WGS) entry which is preliminary data.</text>
</comment>
<dbReference type="Gene3D" id="3.90.550.10">
    <property type="entry name" value="Spore Coat Polysaccharide Biosynthesis Protein SpsA, Chain A"/>
    <property type="match status" value="1"/>
</dbReference>
<organism evidence="2 3">
    <name type="scientific">Hymenobacter ruricola</name>
    <dbReference type="NCBI Taxonomy" id="2791023"/>
    <lineage>
        <taxon>Bacteria</taxon>
        <taxon>Pseudomonadati</taxon>
        <taxon>Bacteroidota</taxon>
        <taxon>Cytophagia</taxon>
        <taxon>Cytophagales</taxon>
        <taxon>Hymenobacteraceae</taxon>
        <taxon>Hymenobacter</taxon>
    </lineage>
</organism>
<evidence type="ECO:0000313" key="3">
    <source>
        <dbReference type="Proteomes" id="UP000618931"/>
    </source>
</evidence>
<dbReference type="Pfam" id="PF12804">
    <property type="entry name" value="NTP_transf_3"/>
    <property type="match status" value="1"/>
</dbReference>
<proteinExistence type="predicted"/>
<dbReference type="CDD" id="cd04182">
    <property type="entry name" value="GT_2_like_f"/>
    <property type="match status" value="1"/>
</dbReference>
<protein>
    <submittedName>
        <fullName evidence="2">Nucleotidyltransferase family protein</fullName>
    </submittedName>
</protein>
<evidence type="ECO:0000313" key="2">
    <source>
        <dbReference type="EMBL" id="MBF9221830.1"/>
    </source>
</evidence>
<dbReference type="RefSeq" id="WP_196293287.1">
    <property type="nucleotide sequence ID" value="NZ_JADQDM010000005.1"/>
</dbReference>
<reference evidence="2 3" key="1">
    <citation type="submission" date="2020-11" db="EMBL/GenBank/DDBJ databases">
        <authorList>
            <person name="Kim M.K."/>
        </authorList>
    </citation>
    <scope>NUCLEOTIDE SEQUENCE [LARGE SCALE GENOMIC DNA]</scope>
    <source>
        <strain evidence="2 3">BT662</strain>
    </source>
</reference>
<dbReference type="Proteomes" id="UP000618931">
    <property type="component" value="Unassembled WGS sequence"/>
</dbReference>
<dbReference type="PANTHER" id="PTHR43777">
    <property type="entry name" value="MOLYBDENUM COFACTOR CYTIDYLYLTRANSFERASE"/>
    <property type="match status" value="1"/>
</dbReference>
<dbReference type="SUPFAM" id="SSF53448">
    <property type="entry name" value="Nucleotide-diphospho-sugar transferases"/>
    <property type="match status" value="1"/>
</dbReference>
<dbReference type="PANTHER" id="PTHR43777:SF1">
    <property type="entry name" value="MOLYBDENUM COFACTOR CYTIDYLYLTRANSFERASE"/>
    <property type="match status" value="1"/>
</dbReference>
<keyword evidence="3" id="KW-1185">Reference proteome</keyword>
<gene>
    <name evidence="2" type="ORF">I2H31_12025</name>
</gene>
<evidence type="ECO:0000259" key="1">
    <source>
        <dbReference type="Pfam" id="PF12804"/>
    </source>
</evidence>